<comment type="similarity">
    <text evidence="1">Belongs to the GPI inositol-deacylase family.</text>
</comment>
<dbReference type="PANTHER" id="PTHR47909:SF2">
    <property type="entry name" value="GPI INOSITOL-DEACYLASE"/>
    <property type="match status" value="1"/>
</dbReference>
<dbReference type="Gene3D" id="3.40.50.1820">
    <property type="entry name" value="alpha/beta hydrolase"/>
    <property type="match status" value="1"/>
</dbReference>
<reference evidence="3" key="1">
    <citation type="submission" date="2020-10" db="EMBL/GenBank/DDBJ databases">
        <title>Unveiling of a novel bifunctional photoreceptor, Dualchrome1, isolated from a cosmopolitan green alga.</title>
        <authorList>
            <person name="Suzuki S."/>
            <person name="Kawachi M."/>
        </authorList>
    </citation>
    <scope>NUCLEOTIDE SEQUENCE</scope>
    <source>
        <strain evidence="3">NIES 2893</strain>
    </source>
</reference>
<accession>A0A830HV30</accession>
<proteinExistence type="inferred from homology"/>
<dbReference type="GO" id="GO:0015031">
    <property type="term" value="P:protein transport"/>
    <property type="evidence" value="ECO:0007669"/>
    <property type="project" value="UniProtKB-KW"/>
</dbReference>
<dbReference type="OrthoDB" id="348976at2759"/>
<sequence length="308" mass="33442">MPTLCTAQLARAPAQCRHARVERTNAKRRTHSGCKRAIRAHAAASPLPIIILPGLGNNAADYDRLKDALRARSEGGESAVVTVADVKRYDWLRNAAGLTDVNYWRGTLCPRPTVDWYLNYIDDAVEQSLLASGADEVVLLAHSAGGWLGRVWMHASHENATRVRKFCSLGSPHRPPPTDGDSLVIDQTRGILTWVEREMPGAHHDDVEYVTVAGTYLEGLAPSVEKVTGGTSELAQVMAGVGYMQVCGKADVPGDGITPVETAHLPGERVKRVTVEGAYHTPLGADGESRKWYGDEPHLSAWIDEVLI</sequence>
<keyword evidence="1" id="KW-0813">Transport</keyword>
<keyword evidence="4" id="KW-1185">Reference proteome</keyword>
<keyword evidence="1" id="KW-0472">Membrane</keyword>
<dbReference type="GO" id="GO:0016788">
    <property type="term" value="F:hydrolase activity, acting on ester bonds"/>
    <property type="evidence" value="ECO:0007669"/>
    <property type="project" value="InterPro"/>
</dbReference>
<keyword evidence="1" id="KW-0378">Hydrolase</keyword>
<keyword evidence="1" id="KW-0256">Endoplasmic reticulum</keyword>
<name>A0A830HV30_9CHLO</name>
<keyword evidence="1" id="KW-0653">Protein transport</keyword>
<dbReference type="Proteomes" id="UP000660262">
    <property type="component" value="Unassembled WGS sequence"/>
</dbReference>
<feature type="domain" description="GPI inositol-deacylase PGAP1-like alpha/beta" evidence="2">
    <location>
        <begin position="118"/>
        <end position="222"/>
    </location>
</feature>
<evidence type="ECO:0000313" key="3">
    <source>
        <dbReference type="EMBL" id="GHP11316.1"/>
    </source>
</evidence>
<dbReference type="PANTHER" id="PTHR47909">
    <property type="entry name" value="ALPHA/BETA-HYDROLASES SUPERFAMILY PROTEIN"/>
    <property type="match status" value="1"/>
</dbReference>
<organism evidence="3 4">
    <name type="scientific">Pycnococcus provasolii</name>
    <dbReference type="NCBI Taxonomy" id="41880"/>
    <lineage>
        <taxon>Eukaryota</taxon>
        <taxon>Viridiplantae</taxon>
        <taxon>Chlorophyta</taxon>
        <taxon>Pseudoscourfieldiophyceae</taxon>
        <taxon>Pseudoscourfieldiales</taxon>
        <taxon>Pycnococcaceae</taxon>
        <taxon>Pycnococcus</taxon>
    </lineage>
</organism>
<comment type="subcellular location">
    <subcellularLocation>
        <location evidence="1">Endoplasmic reticulum membrane</location>
    </subcellularLocation>
</comment>
<comment type="function">
    <text evidence="1">Involved in inositol deacylation of GPI-anchored proteins which plays important roles in the quality control and ER-associated degradation of GPI-anchored proteins.</text>
</comment>
<evidence type="ECO:0000256" key="1">
    <source>
        <dbReference type="RuleBase" id="RU365011"/>
    </source>
</evidence>
<dbReference type="Pfam" id="PF07819">
    <property type="entry name" value="PGAP1"/>
    <property type="match status" value="1"/>
</dbReference>
<dbReference type="EC" id="3.1.-.-" evidence="1"/>
<protein>
    <recommendedName>
        <fullName evidence="1">GPI inositol-deacylase</fullName>
        <ecNumber evidence="1">3.1.-.-</ecNumber>
    </recommendedName>
</protein>
<dbReference type="InterPro" id="IPR029058">
    <property type="entry name" value="AB_hydrolase_fold"/>
</dbReference>
<dbReference type="InterPro" id="IPR012908">
    <property type="entry name" value="PGAP1-ab_dom-like"/>
</dbReference>
<dbReference type="EMBL" id="BNJQ01000034">
    <property type="protein sequence ID" value="GHP11316.1"/>
    <property type="molecule type" value="Genomic_DNA"/>
</dbReference>
<comment type="caution">
    <text evidence="3">The sequence shown here is derived from an EMBL/GenBank/DDBJ whole genome shotgun (WGS) entry which is preliminary data.</text>
</comment>
<dbReference type="AlphaFoldDB" id="A0A830HV30"/>
<evidence type="ECO:0000259" key="2">
    <source>
        <dbReference type="Pfam" id="PF07819"/>
    </source>
</evidence>
<evidence type="ECO:0000313" key="4">
    <source>
        <dbReference type="Proteomes" id="UP000660262"/>
    </source>
</evidence>
<gene>
    <name evidence="3" type="ORF">PPROV_001004400</name>
</gene>
<dbReference type="SUPFAM" id="SSF53474">
    <property type="entry name" value="alpha/beta-Hydrolases"/>
    <property type="match status" value="1"/>
</dbReference>
<dbReference type="GO" id="GO:0005789">
    <property type="term" value="C:endoplasmic reticulum membrane"/>
    <property type="evidence" value="ECO:0007669"/>
    <property type="project" value="UniProtKB-SubCell"/>
</dbReference>